<feature type="compositionally biased region" description="Polar residues" evidence="1">
    <location>
        <begin position="19"/>
        <end position="36"/>
    </location>
</feature>
<feature type="compositionally biased region" description="Polar residues" evidence="1">
    <location>
        <begin position="959"/>
        <end position="975"/>
    </location>
</feature>
<dbReference type="EMBL" id="JAOQBH010000014">
    <property type="protein sequence ID" value="KAJ4125501.1"/>
    <property type="molecule type" value="Genomic_DNA"/>
</dbReference>
<feature type="region of interest" description="Disordered" evidence="1">
    <location>
        <begin position="549"/>
        <end position="587"/>
    </location>
</feature>
<feature type="compositionally biased region" description="Low complexity" evidence="1">
    <location>
        <begin position="880"/>
        <end position="895"/>
    </location>
</feature>
<feature type="region of interest" description="Disordered" evidence="1">
    <location>
        <begin position="997"/>
        <end position="1033"/>
    </location>
</feature>
<feature type="compositionally biased region" description="Polar residues" evidence="1">
    <location>
        <begin position="576"/>
        <end position="587"/>
    </location>
</feature>
<feature type="region of interest" description="Disordered" evidence="1">
    <location>
        <begin position="704"/>
        <end position="861"/>
    </location>
</feature>
<feature type="compositionally biased region" description="Polar residues" evidence="1">
    <location>
        <begin position="84"/>
        <end position="100"/>
    </location>
</feature>
<dbReference type="Proteomes" id="UP001152024">
    <property type="component" value="Unassembled WGS sequence"/>
</dbReference>
<feature type="region of interest" description="Disordered" evidence="1">
    <location>
        <begin position="260"/>
        <end position="284"/>
    </location>
</feature>
<evidence type="ECO:0000313" key="2">
    <source>
        <dbReference type="EMBL" id="KAJ4125501.1"/>
    </source>
</evidence>
<feature type="compositionally biased region" description="Polar residues" evidence="1">
    <location>
        <begin position="1001"/>
        <end position="1018"/>
    </location>
</feature>
<protein>
    <submittedName>
        <fullName evidence="2">Uncharacterized protein</fullName>
    </submittedName>
</protein>
<comment type="caution">
    <text evidence="2">The sequence shown here is derived from an EMBL/GenBank/DDBJ whole genome shotgun (WGS) entry which is preliminary data.</text>
</comment>
<keyword evidence="3" id="KW-1185">Reference proteome</keyword>
<accession>A0ABQ8R4G9</accession>
<feature type="region of interest" description="Disordered" evidence="1">
    <location>
        <begin position="874"/>
        <end position="899"/>
    </location>
</feature>
<feature type="compositionally biased region" description="Polar residues" evidence="1">
    <location>
        <begin position="753"/>
        <end position="773"/>
    </location>
</feature>
<name>A0ABQ8R4G9_FUSEQ</name>
<reference evidence="2" key="1">
    <citation type="submission" date="2022-09" db="EMBL/GenBank/DDBJ databases">
        <title>Fusarium specimens isolated from Avocado Roots.</title>
        <authorList>
            <person name="Stajich J."/>
            <person name="Roper C."/>
            <person name="Heimlech-Rivalta G."/>
        </authorList>
    </citation>
    <scope>NUCLEOTIDE SEQUENCE</scope>
    <source>
        <strain evidence="2">CF00095</strain>
    </source>
</reference>
<feature type="compositionally biased region" description="Basic and acidic residues" evidence="1">
    <location>
        <begin position="7"/>
        <end position="18"/>
    </location>
</feature>
<sequence length="1053" mass="117420">MKKKHHQPDSPYKKRSDDTPFQQLNGSMASSNTIRPSQKEHPPIPTSKISQSEPCEGVEHWRLSSEDYRHEVPPPFPGVLHSPESPTAPDTQVSGVQKTATETEDLSRPRWKLAKPRISPMEYARMYLIEKSLAERGNRKCRLPRYDTEWLWTQNHEKFLIIPRITGKIRRDMVSDDFNSVTGTDTEASNRGQQVSTPIPEKHYTGLMRLSLHLGKDPNIFPLFTDKSDFNGGHQKAPHTQWPNKGIKSCHSVDVRDGKDLAIPRRGPAGGRVEDWRPMSEDETDQCKISNVITSVSGGFGDHKNTFSRSKSATEGDISACLPSASEAQDKYCSQIASVGGKNDSSVFQKSSKMKPLTGYSDQVDGELQDDLGNFILSRQLASVHTKNLSILAFAAPKTKGNMIEPTPDLLTITDGRSPLARFPIAIQPTHRLTPRTLTKRVVGDSGGQFVSEENRQVQLISSPCDKPYQGLKADLWDMDAESMISELQPEPLQINRQRPRANMDDDRRCSGMFDELSADVSSTVGRIGINTSCDHSKAMDYKLASVDNGDGDHDNHTVTEGNRTPRALDNMIPNLANTTPTPRGLQRSASTIITPTQPTRRLQHQASYNLENTENSGFIPENFQENVVHGTFPRPGVMLNLQDTQARLRYPLQNPEEVQLSRSLGETTPKIRSFHGVPDTDRYKQYSVKEWVKSIATTPRRHRIVSDSGVENDTDPSLSSDQIGSNVTLNHQNARPFAPPSARDFSRRTGSKHTPSNAHQSLEQQFEIQSEARSPLPPAGEQYFVHRRTPSPTEQHGSVVPRTPSSGIGSIFRRMRSDHGAPATPRTLASPQLAWRPFDDDQPEPPCSSPWLSGHREDKQEIEKRRAFFREKVERELEGSQSPKRPSRKSSFGSITNRDHGIRKSLALDNRTSNESLVAWRNFIQDAPEPLFSSPPPPVPPLPTGSQMDLALNRLKQAQTPSRAVTGDGTSPITSYRARKPHGLRVDTDWARKAIRDGTRTPSRNTGATPASGNSLRTAFRLNGGRTSHGRTTAEEVRQIHGRDDEVISRHN</sequence>
<feature type="region of interest" description="Disordered" evidence="1">
    <location>
        <begin position="1"/>
        <end position="108"/>
    </location>
</feature>
<gene>
    <name evidence="2" type="ORF">NW768_009122</name>
</gene>
<evidence type="ECO:0000256" key="1">
    <source>
        <dbReference type="SAM" id="MobiDB-lite"/>
    </source>
</evidence>
<feature type="compositionally biased region" description="Polar residues" evidence="1">
    <location>
        <begin position="710"/>
        <end position="734"/>
    </location>
</feature>
<feature type="region of interest" description="Disordered" evidence="1">
    <location>
        <begin position="959"/>
        <end position="979"/>
    </location>
</feature>
<proteinExistence type="predicted"/>
<organism evidence="2 3">
    <name type="scientific">Fusarium equiseti</name>
    <name type="common">Fusarium scirpi</name>
    <dbReference type="NCBI Taxonomy" id="61235"/>
    <lineage>
        <taxon>Eukaryota</taxon>
        <taxon>Fungi</taxon>
        <taxon>Dikarya</taxon>
        <taxon>Ascomycota</taxon>
        <taxon>Pezizomycotina</taxon>
        <taxon>Sordariomycetes</taxon>
        <taxon>Hypocreomycetidae</taxon>
        <taxon>Hypocreales</taxon>
        <taxon>Nectriaceae</taxon>
        <taxon>Fusarium</taxon>
        <taxon>Fusarium incarnatum-equiseti species complex</taxon>
    </lineage>
</organism>
<feature type="compositionally biased region" description="Basic and acidic residues" evidence="1">
    <location>
        <begin position="57"/>
        <end position="72"/>
    </location>
</feature>
<evidence type="ECO:0000313" key="3">
    <source>
        <dbReference type="Proteomes" id="UP001152024"/>
    </source>
</evidence>